<dbReference type="AlphaFoldDB" id="A0A834TI61"/>
<reference evidence="2" key="1">
    <citation type="submission" date="2020-09" db="EMBL/GenBank/DDBJ databases">
        <title>Genome-Enabled Discovery of Anthraquinone Biosynthesis in Senna tora.</title>
        <authorList>
            <person name="Kang S.-H."/>
            <person name="Pandey R.P."/>
            <person name="Lee C.-M."/>
            <person name="Sim J.-S."/>
            <person name="Jeong J.-T."/>
            <person name="Choi B.-S."/>
            <person name="Jung M."/>
            <person name="Ginzburg D."/>
            <person name="Zhao K."/>
            <person name="Won S.Y."/>
            <person name="Oh T.-J."/>
            <person name="Yu Y."/>
            <person name="Kim N.-H."/>
            <person name="Lee O.R."/>
            <person name="Lee T.-H."/>
            <person name="Bashyal P."/>
            <person name="Kim T.-S."/>
            <person name="Lee W.-H."/>
            <person name="Kawkins C."/>
            <person name="Kim C.-K."/>
            <person name="Kim J.S."/>
            <person name="Ahn B.O."/>
            <person name="Rhee S.Y."/>
            <person name="Sohng J.K."/>
        </authorList>
    </citation>
    <scope>NUCLEOTIDE SEQUENCE</scope>
    <source>
        <tissue evidence="2">Leaf</tissue>
    </source>
</reference>
<name>A0A834TI61_9FABA</name>
<sequence length="53" mass="6103">MEAIKKQIRGPEDGKRPLSQKAVAAEIQKKEMRENWGKASMNCEREETEQSVK</sequence>
<organism evidence="2 3">
    <name type="scientific">Senna tora</name>
    <dbReference type="NCBI Taxonomy" id="362788"/>
    <lineage>
        <taxon>Eukaryota</taxon>
        <taxon>Viridiplantae</taxon>
        <taxon>Streptophyta</taxon>
        <taxon>Embryophyta</taxon>
        <taxon>Tracheophyta</taxon>
        <taxon>Spermatophyta</taxon>
        <taxon>Magnoliopsida</taxon>
        <taxon>eudicotyledons</taxon>
        <taxon>Gunneridae</taxon>
        <taxon>Pentapetalae</taxon>
        <taxon>rosids</taxon>
        <taxon>fabids</taxon>
        <taxon>Fabales</taxon>
        <taxon>Fabaceae</taxon>
        <taxon>Caesalpinioideae</taxon>
        <taxon>Cassia clade</taxon>
        <taxon>Senna</taxon>
    </lineage>
</organism>
<feature type="compositionally biased region" description="Basic and acidic residues" evidence="1">
    <location>
        <begin position="43"/>
        <end position="53"/>
    </location>
</feature>
<evidence type="ECO:0000313" key="3">
    <source>
        <dbReference type="Proteomes" id="UP000634136"/>
    </source>
</evidence>
<keyword evidence="3" id="KW-1185">Reference proteome</keyword>
<gene>
    <name evidence="2" type="ORF">G2W53_026881</name>
</gene>
<comment type="caution">
    <text evidence="2">The sequence shown here is derived from an EMBL/GenBank/DDBJ whole genome shotgun (WGS) entry which is preliminary data.</text>
</comment>
<dbReference type="Proteomes" id="UP000634136">
    <property type="component" value="Unassembled WGS sequence"/>
</dbReference>
<accession>A0A834TI61</accession>
<feature type="compositionally biased region" description="Basic and acidic residues" evidence="1">
    <location>
        <begin position="27"/>
        <end position="36"/>
    </location>
</feature>
<dbReference type="EMBL" id="JAAIUW010000008">
    <property type="protein sequence ID" value="KAF7821426.1"/>
    <property type="molecule type" value="Genomic_DNA"/>
</dbReference>
<proteinExistence type="predicted"/>
<evidence type="ECO:0000256" key="1">
    <source>
        <dbReference type="SAM" id="MobiDB-lite"/>
    </source>
</evidence>
<protein>
    <submittedName>
        <fullName evidence="2">Uncharacterized protein</fullName>
    </submittedName>
</protein>
<feature type="region of interest" description="Disordered" evidence="1">
    <location>
        <begin position="1"/>
        <end position="53"/>
    </location>
</feature>
<evidence type="ECO:0000313" key="2">
    <source>
        <dbReference type="EMBL" id="KAF7821426.1"/>
    </source>
</evidence>